<keyword evidence="2" id="KW-1185">Reference proteome</keyword>
<name>A0ABW2TQ95_9PSEU</name>
<proteinExistence type="predicted"/>
<evidence type="ECO:0000313" key="2">
    <source>
        <dbReference type="Proteomes" id="UP001596512"/>
    </source>
</evidence>
<comment type="caution">
    <text evidence="1">The sequence shown here is derived from an EMBL/GenBank/DDBJ whole genome shotgun (WGS) entry which is preliminary data.</text>
</comment>
<organism evidence="1 2">
    <name type="scientific">Actinokineospora soli</name>
    <dbReference type="NCBI Taxonomy" id="1048753"/>
    <lineage>
        <taxon>Bacteria</taxon>
        <taxon>Bacillati</taxon>
        <taxon>Actinomycetota</taxon>
        <taxon>Actinomycetes</taxon>
        <taxon>Pseudonocardiales</taxon>
        <taxon>Pseudonocardiaceae</taxon>
        <taxon>Actinokineospora</taxon>
    </lineage>
</organism>
<gene>
    <name evidence="1" type="ORF">ACFQV2_18325</name>
</gene>
<accession>A0ABW2TQ95</accession>
<dbReference type="Proteomes" id="UP001596512">
    <property type="component" value="Unassembled WGS sequence"/>
</dbReference>
<reference evidence="2" key="1">
    <citation type="journal article" date="2019" name="Int. J. Syst. Evol. Microbiol.">
        <title>The Global Catalogue of Microorganisms (GCM) 10K type strain sequencing project: providing services to taxonomists for standard genome sequencing and annotation.</title>
        <authorList>
            <consortium name="The Broad Institute Genomics Platform"/>
            <consortium name="The Broad Institute Genome Sequencing Center for Infectious Disease"/>
            <person name="Wu L."/>
            <person name="Ma J."/>
        </authorList>
    </citation>
    <scope>NUCLEOTIDE SEQUENCE [LARGE SCALE GENOMIC DNA]</scope>
    <source>
        <strain evidence="2">JCM 17695</strain>
    </source>
</reference>
<dbReference type="EMBL" id="JBHTEY010000004">
    <property type="protein sequence ID" value="MFC7615175.1"/>
    <property type="molecule type" value="Genomic_DNA"/>
</dbReference>
<evidence type="ECO:0000313" key="1">
    <source>
        <dbReference type="EMBL" id="MFC7615175.1"/>
    </source>
</evidence>
<evidence type="ECO:0008006" key="3">
    <source>
        <dbReference type="Google" id="ProtNLM"/>
    </source>
</evidence>
<protein>
    <recommendedName>
        <fullName evidence="3">Secreted protein</fullName>
    </recommendedName>
</protein>
<sequence length="91" mass="9858">MGTMVFSAAPAQAYYPGCDQGFLTAEGALRGGWARCGTSAGVQYQAMIRCEHFPYRITYHYGPWKYPGTGNSEVWCPSGAGATNVWVNVPD</sequence>